<dbReference type="CTD" id="20215563"/>
<proteinExistence type="inferred from homology"/>
<dbReference type="Gene3D" id="3.30.300.130">
    <property type="entry name" value="Fe-S cluster assembly (FSCA)"/>
    <property type="match status" value="1"/>
</dbReference>
<sequence length="123" mass="13898">MQPQDLCKGIRDPEKPATLEELNIIQEENIHLIPISNTTCIIIEVFFVPTVPHCHLATVIGLCLTVKLQECLPKKYKIRVKIKEGSHDSELEINKQLNDKERVSAAMENPSLSELVNTCIHDT</sequence>
<protein>
    <recommendedName>
        <fullName evidence="6">MIP18 family-like domain-containing protein</fullName>
    </recommendedName>
</protein>
<dbReference type="PANTHER" id="PTHR12377:SF2">
    <property type="entry name" value="CYTOSOLIC IRON-SULFUR ASSEMBLY COMPONENT 2A"/>
    <property type="match status" value="1"/>
</dbReference>
<dbReference type="SUPFAM" id="SSF117916">
    <property type="entry name" value="Fe-S cluster assembly (FSCA) domain-like"/>
    <property type="match status" value="1"/>
</dbReference>
<evidence type="ECO:0000256" key="1">
    <source>
        <dbReference type="ARBA" id="ARBA00010381"/>
    </source>
</evidence>
<dbReference type="EnsemblMetazoa" id="HelroT78406">
    <property type="protein sequence ID" value="HelroP78406"/>
    <property type="gene ID" value="HelroG78406"/>
</dbReference>
<reference evidence="3 5" key="2">
    <citation type="journal article" date="2013" name="Nature">
        <title>Insights into bilaterian evolution from three spiralian genomes.</title>
        <authorList>
            <person name="Simakov O."/>
            <person name="Marletaz F."/>
            <person name="Cho S.J."/>
            <person name="Edsinger-Gonzales E."/>
            <person name="Havlak P."/>
            <person name="Hellsten U."/>
            <person name="Kuo D.H."/>
            <person name="Larsson T."/>
            <person name="Lv J."/>
            <person name="Arendt D."/>
            <person name="Savage R."/>
            <person name="Osoegawa K."/>
            <person name="de Jong P."/>
            <person name="Grimwood J."/>
            <person name="Chapman J.A."/>
            <person name="Shapiro H."/>
            <person name="Aerts A."/>
            <person name="Otillar R.P."/>
            <person name="Terry A.Y."/>
            <person name="Boore J.L."/>
            <person name="Grigoriev I.V."/>
            <person name="Lindberg D.R."/>
            <person name="Seaver E.C."/>
            <person name="Weisblat D.A."/>
            <person name="Putnam N.H."/>
            <person name="Rokhsar D.S."/>
        </authorList>
    </citation>
    <scope>NUCLEOTIDE SEQUENCE</scope>
</reference>
<keyword evidence="2" id="KW-0159">Chromosome partition</keyword>
<evidence type="ECO:0000313" key="5">
    <source>
        <dbReference type="Proteomes" id="UP000015101"/>
    </source>
</evidence>
<dbReference type="InterPro" id="IPR034904">
    <property type="entry name" value="FSCA_dom_sf"/>
</dbReference>
<evidence type="ECO:0000313" key="4">
    <source>
        <dbReference type="EnsemblMetazoa" id="HelroP78406"/>
    </source>
</evidence>
<organism evidence="4 5">
    <name type="scientific">Helobdella robusta</name>
    <name type="common">Californian leech</name>
    <dbReference type="NCBI Taxonomy" id="6412"/>
    <lineage>
        <taxon>Eukaryota</taxon>
        <taxon>Metazoa</taxon>
        <taxon>Spiralia</taxon>
        <taxon>Lophotrochozoa</taxon>
        <taxon>Annelida</taxon>
        <taxon>Clitellata</taxon>
        <taxon>Hirudinea</taxon>
        <taxon>Rhynchobdellida</taxon>
        <taxon>Glossiphoniidae</taxon>
        <taxon>Helobdella</taxon>
    </lineage>
</organism>
<dbReference type="RefSeq" id="XP_009016812.1">
    <property type="nucleotide sequence ID" value="XM_009018564.1"/>
</dbReference>
<dbReference type="GeneID" id="20215563"/>
<reference evidence="4" key="3">
    <citation type="submission" date="2015-06" db="UniProtKB">
        <authorList>
            <consortium name="EnsemblMetazoa"/>
        </authorList>
    </citation>
    <scope>IDENTIFICATION</scope>
</reference>
<dbReference type="STRING" id="6412.T1G3B5"/>
<dbReference type="OMA" id="HELGYRN"/>
<gene>
    <name evidence="4" type="primary">20215563</name>
    <name evidence="3" type="ORF">HELRODRAFT_78406</name>
</gene>
<dbReference type="GO" id="GO:0007059">
    <property type="term" value="P:chromosome segregation"/>
    <property type="evidence" value="ECO:0007669"/>
    <property type="project" value="UniProtKB-KW"/>
</dbReference>
<reference evidence="5" key="1">
    <citation type="submission" date="2012-12" db="EMBL/GenBank/DDBJ databases">
        <authorList>
            <person name="Hellsten U."/>
            <person name="Grimwood J."/>
            <person name="Chapman J.A."/>
            <person name="Shapiro H."/>
            <person name="Aerts A."/>
            <person name="Otillar R.P."/>
            <person name="Terry A.Y."/>
            <person name="Boore J.L."/>
            <person name="Simakov O."/>
            <person name="Marletaz F."/>
            <person name="Cho S.-J."/>
            <person name="Edsinger-Gonzales E."/>
            <person name="Havlak P."/>
            <person name="Kuo D.-H."/>
            <person name="Larsson T."/>
            <person name="Lv J."/>
            <person name="Arendt D."/>
            <person name="Savage R."/>
            <person name="Osoegawa K."/>
            <person name="de Jong P."/>
            <person name="Lindberg D.R."/>
            <person name="Seaver E.C."/>
            <person name="Weisblat D.A."/>
            <person name="Putnam N.H."/>
            <person name="Grigoriev I.V."/>
            <person name="Rokhsar D.S."/>
        </authorList>
    </citation>
    <scope>NUCLEOTIDE SEQUENCE</scope>
</reference>
<name>T1G3B5_HELRO</name>
<dbReference type="EMBL" id="AMQM01003958">
    <property type="status" value="NOT_ANNOTATED_CDS"/>
    <property type="molecule type" value="Genomic_DNA"/>
</dbReference>
<evidence type="ECO:0008006" key="6">
    <source>
        <dbReference type="Google" id="ProtNLM"/>
    </source>
</evidence>
<dbReference type="Gene3D" id="6.10.250.1280">
    <property type="match status" value="1"/>
</dbReference>
<dbReference type="AlphaFoldDB" id="T1G3B5"/>
<evidence type="ECO:0000256" key="2">
    <source>
        <dbReference type="ARBA" id="ARBA00022829"/>
    </source>
</evidence>
<dbReference type="Proteomes" id="UP000015101">
    <property type="component" value="Unassembled WGS sequence"/>
</dbReference>
<comment type="similarity">
    <text evidence="1">Belongs to the MIP18 family.</text>
</comment>
<dbReference type="GO" id="GO:0051604">
    <property type="term" value="P:protein maturation"/>
    <property type="evidence" value="ECO:0000318"/>
    <property type="project" value="GO_Central"/>
</dbReference>
<dbReference type="OrthoDB" id="2746at2759"/>
<dbReference type="HOGENOM" id="CLU_075876_4_2_1"/>
<evidence type="ECO:0000313" key="3">
    <source>
        <dbReference type="EMBL" id="ESO04879.1"/>
    </source>
</evidence>
<dbReference type="FunCoup" id="T1G3B5">
    <property type="interactions" value="138"/>
</dbReference>
<dbReference type="PANTHER" id="PTHR12377">
    <property type="entry name" value="CYTOSOLIC IRON-SULFUR ASSEMBLY COMPONENT 2B-RELATED"/>
    <property type="match status" value="1"/>
</dbReference>
<accession>T1G3B5</accession>
<dbReference type="eggNOG" id="KOG3381">
    <property type="taxonomic scope" value="Eukaryota"/>
</dbReference>
<keyword evidence="5" id="KW-1185">Reference proteome</keyword>
<dbReference type="EMBL" id="KB096411">
    <property type="protein sequence ID" value="ESO04879.1"/>
    <property type="molecule type" value="Genomic_DNA"/>
</dbReference>
<dbReference type="KEGG" id="hro:HELRODRAFT_78406"/>
<dbReference type="InterPro" id="IPR039796">
    <property type="entry name" value="MIP18"/>
</dbReference>
<dbReference type="InParanoid" id="T1G3B5"/>